<dbReference type="EMBL" id="BMLW01000009">
    <property type="protein sequence ID" value="GGP13031.1"/>
    <property type="molecule type" value="Genomic_DNA"/>
</dbReference>
<accession>A0ABQ2NXJ5</accession>
<keyword evidence="3" id="KW-1185">Reference proteome</keyword>
<evidence type="ECO:0000256" key="1">
    <source>
        <dbReference type="SAM" id="Phobius"/>
    </source>
</evidence>
<comment type="caution">
    <text evidence="2">The sequence shown here is derived from an EMBL/GenBank/DDBJ whole genome shotgun (WGS) entry which is preliminary data.</text>
</comment>
<evidence type="ECO:0000313" key="2">
    <source>
        <dbReference type="EMBL" id="GGP13031.1"/>
    </source>
</evidence>
<dbReference type="InterPro" id="IPR025627">
    <property type="entry name" value="YfzA"/>
</dbReference>
<gene>
    <name evidence="2" type="ORF">GCM10011346_31380</name>
</gene>
<name>A0ABQ2NXJ5_9BACI</name>
<keyword evidence="1" id="KW-0812">Transmembrane</keyword>
<organism evidence="2 3">
    <name type="scientific">Oceanobacillus neutriphilus</name>
    <dbReference type="NCBI Taxonomy" id="531815"/>
    <lineage>
        <taxon>Bacteria</taxon>
        <taxon>Bacillati</taxon>
        <taxon>Bacillota</taxon>
        <taxon>Bacilli</taxon>
        <taxon>Bacillales</taxon>
        <taxon>Bacillaceae</taxon>
        <taxon>Oceanobacillus</taxon>
    </lineage>
</organism>
<evidence type="ECO:0008006" key="4">
    <source>
        <dbReference type="Google" id="ProtNLM"/>
    </source>
</evidence>
<evidence type="ECO:0000313" key="3">
    <source>
        <dbReference type="Proteomes" id="UP000641206"/>
    </source>
</evidence>
<dbReference type="Proteomes" id="UP000641206">
    <property type="component" value="Unassembled WGS sequence"/>
</dbReference>
<feature type="transmembrane region" description="Helical" evidence="1">
    <location>
        <begin position="12"/>
        <end position="30"/>
    </location>
</feature>
<keyword evidence="1" id="KW-0472">Membrane</keyword>
<dbReference type="RefSeq" id="WP_188735276.1">
    <property type="nucleotide sequence ID" value="NZ_BMLW01000009.1"/>
</dbReference>
<keyword evidence="1" id="KW-1133">Transmembrane helix</keyword>
<reference evidence="3" key="1">
    <citation type="journal article" date="2019" name="Int. J. Syst. Evol. Microbiol.">
        <title>The Global Catalogue of Microorganisms (GCM) 10K type strain sequencing project: providing services to taxonomists for standard genome sequencing and annotation.</title>
        <authorList>
            <consortium name="The Broad Institute Genomics Platform"/>
            <consortium name="The Broad Institute Genome Sequencing Center for Infectious Disease"/>
            <person name="Wu L."/>
            <person name="Ma J."/>
        </authorList>
    </citation>
    <scope>NUCLEOTIDE SEQUENCE [LARGE SCALE GENOMIC DNA]</scope>
    <source>
        <strain evidence="3">CGMCC 1.7693</strain>
    </source>
</reference>
<proteinExistence type="predicted"/>
<protein>
    <recommendedName>
        <fullName evidence="4">YfzA-like protein</fullName>
    </recommendedName>
</protein>
<feature type="transmembrane region" description="Helical" evidence="1">
    <location>
        <begin position="70"/>
        <end position="91"/>
    </location>
</feature>
<dbReference type="Pfam" id="PF14118">
    <property type="entry name" value="YfzA"/>
    <property type="match status" value="1"/>
</dbReference>
<sequence length="98" mass="11601">MKKTSRYRVWAEWLSTAGLLAGVQILLVIFDRMGWSPKLRYDSSFLMRIRDSIMESTWFIDIFNFYTADIYNLITFLSVVIIVLQTIFLLCSRVFKSE</sequence>